<gene>
    <name evidence="1" type="ORF">K933_15299</name>
</gene>
<evidence type="ECO:0000313" key="1">
    <source>
        <dbReference type="EMBL" id="ESP87243.1"/>
    </source>
</evidence>
<accession>V4HB12</accession>
<dbReference type="RefSeq" id="WP_023395632.1">
    <property type="nucleotide sequence ID" value="NZ_ASGZ01000061.1"/>
</dbReference>
<comment type="caution">
    <text evidence="1">The sequence shown here is derived from an EMBL/GenBank/DDBJ whole genome shotgun (WGS) entry which is preliminary data.</text>
</comment>
<dbReference type="Proteomes" id="UP000017840">
    <property type="component" value="Unassembled WGS sequence"/>
</dbReference>
<dbReference type="EMBL" id="ASGZ01000061">
    <property type="protein sequence ID" value="ESP87243.1"/>
    <property type="molecule type" value="Genomic_DNA"/>
</dbReference>
<proteinExistence type="predicted"/>
<reference evidence="1 2" key="1">
    <citation type="journal article" date="2013" name="Genome Announc.">
        <title>Draft Genome Sequence of 'Candidatus Halobonum tyrrellensis' Strain G22, Isolated from the Hypersaline Waters of Lake Tyrrell, Australia.</title>
        <authorList>
            <person name="Ugalde J.A."/>
            <person name="Narasingarao P."/>
            <person name="Kuo S."/>
            <person name="Podell S."/>
            <person name="Allen E.E."/>
        </authorList>
    </citation>
    <scope>NUCLEOTIDE SEQUENCE [LARGE SCALE GENOMIC DNA]</scope>
    <source>
        <strain evidence="1 2">G22</strain>
    </source>
</reference>
<sequence length="108" mass="11765">MCIRWDGSLVVGARCTADGCGWGPVETEDPDAWDVVERARLRHERETGHVTSVEAARWDGSAEADGDPTPMVGVTVVYVCPDCDRTTDELGADRRCPDCGVSLRRAFP</sequence>
<protein>
    <submittedName>
        <fullName evidence="1">Uncharacterized protein</fullName>
    </submittedName>
</protein>
<name>V4HB12_9EURY</name>
<evidence type="ECO:0000313" key="2">
    <source>
        <dbReference type="Proteomes" id="UP000017840"/>
    </source>
</evidence>
<dbReference type="eggNOG" id="ENOG502N60S">
    <property type="taxonomic scope" value="Archaea"/>
</dbReference>
<organism evidence="1 2">
    <name type="scientific">Candidatus Halobonum tyrrellensis G22</name>
    <dbReference type="NCBI Taxonomy" id="1324957"/>
    <lineage>
        <taxon>Archaea</taxon>
        <taxon>Methanobacteriati</taxon>
        <taxon>Methanobacteriota</taxon>
        <taxon>Stenosarchaea group</taxon>
        <taxon>Halobacteria</taxon>
        <taxon>Halobacteriales</taxon>
        <taxon>Haloferacaceae</taxon>
        <taxon>Candidatus Halobonum</taxon>
    </lineage>
</organism>
<keyword evidence="2" id="KW-1185">Reference proteome</keyword>
<dbReference type="AlphaFoldDB" id="V4HB12"/>